<sequence>MGLVPAEIRPDGRGFVLRMDDRDQSYVDLDDPGLLAFDYVRRIGDVIDAWGPPGDPVRVLHVGGAALTLPRYVAHTRPRSPQVVLEPAADVTELVRRELPLPRQSGIKVRAVDGRTGLDAVRDGSVDLVVVDAFAAGRVPGTLVTAECASSYARVLAGDGLLLLNLADRAPFAWTRRVVAAVRGELPALMLSAEPATLRGRRPGNLLLVAARSAVPVAALRVRATSGSAPYRVLDGAQVSDTVGGGRAFTDADTADSPLQE</sequence>
<protein>
    <recommendedName>
        <fullName evidence="3">Spermidine synthase</fullName>
    </recommendedName>
</protein>
<dbReference type="RefSeq" id="WP_090850484.1">
    <property type="nucleotide sequence ID" value="NZ_FMZM01000001.1"/>
</dbReference>
<dbReference type="AlphaFoldDB" id="A0A1G6JRB9"/>
<evidence type="ECO:0000313" key="2">
    <source>
        <dbReference type="Proteomes" id="UP000199034"/>
    </source>
</evidence>
<reference evidence="1 2" key="1">
    <citation type="submission" date="2016-10" db="EMBL/GenBank/DDBJ databases">
        <authorList>
            <person name="de Groot N.N."/>
        </authorList>
    </citation>
    <scope>NUCLEOTIDE SEQUENCE [LARGE SCALE GENOMIC DNA]</scope>
    <source>
        <strain evidence="1 2">CGMCC 4.6858</strain>
    </source>
</reference>
<dbReference type="OrthoDB" id="8221452at2"/>
<accession>A0A1G6JRB9</accession>
<proteinExistence type="predicted"/>
<dbReference type="EMBL" id="FMZM01000001">
    <property type="protein sequence ID" value="SDC21201.1"/>
    <property type="molecule type" value="Genomic_DNA"/>
</dbReference>
<dbReference type="NCBIfam" id="NF037959">
    <property type="entry name" value="MFS_SpdSyn"/>
    <property type="match status" value="1"/>
</dbReference>
<dbReference type="Proteomes" id="UP000199034">
    <property type="component" value="Unassembled WGS sequence"/>
</dbReference>
<organism evidence="1 2">
    <name type="scientific">Nocardioides lianchengensis</name>
    <dbReference type="NCBI Taxonomy" id="1045774"/>
    <lineage>
        <taxon>Bacteria</taxon>
        <taxon>Bacillati</taxon>
        <taxon>Actinomycetota</taxon>
        <taxon>Actinomycetes</taxon>
        <taxon>Propionibacteriales</taxon>
        <taxon>Nocardioidaceae</taxon>
        <taxon>Nocardioides</taxon>
    </lineage>
</organism>
<evidence type="ECO:0008006" key="3">
    <source>
        <dbReference type="Google" id="ProtNLM"/>
    </source>
</evidence>
<gene>
    <name evidence="1" type="ORF">SAMN05421872_101557</name>
</gene>
<keyword evidence="2" id="KW-1185">Reference proteome</keyword>
<dbReference type="Gene3D" id="3.40.50.150">
    <property type="entry name" value="Vaccinia Virus protein VP39"/>
    <property type="match status" value="1"/>
</dbReference>
<dbReference type="InterPro" id="IPR029063">
    <property type="entry name" value="SAM-dependent_MTases_sf"/>
</dbReference>
<dbReference type="STRING" id="1045774.SAMN05421872_101557"/>
<dbReference type="SUPFAM" id="SSF53335">
    <property type="entry name" value="S-adenosyl-L-methionine-dependent methyltransferases"/>
    <property type="match status" value="1"/>
</dbReference>
<evidence type="ECO:0000313" key="1">
    <source>
        <dbReference type="EMBL" id="SDC21201.1"/>
    </source>
</evidence>
<name>A0A1G6JRB9_9ACTN</name>